<protein>
    <recommendedName>
        <fullName evidence="2">Putative regulatory protein FmdB zinc ribbon domain-containing protein</fullName>
    </recommendedName>
</protein>
<sequence length="72" mass="8252">MANRELMCLECGHTFEVYSDDEDGELEAECPVCGSVDTTRTYDEETEVDEEHLKEDQDSDESDDLKINLDDE</sequence>
<comment type="caution">
    <text evidence="3">The sequence shown here is derived from an EMBL/GenBank/DDBJ whole genome shotgun (WGS) entry which is preliminary data.</text>
</comment>
<name>A0A938BPP1_UNCW3</name>
<evidence type="ECO:0000313" key="4">
    <source>
        <dbReference type="Proteomes" id="UP000779900"/>
    </source>
</evidence>
<evidence type="ECO:0000259" key="2">
    <source>
        <dbReference type="SMART" id="SM00834"/>
    </source>
</evidence>
<evidence type="ECO:0000313" key="3">
    <source>
        <dbReference type="EMBL" id="MBM3331361.1"/>
    </source>
</evidence>
<proteinExistence type="predicted"/>
<evidence type="ECO:0000256" key="1">
    <source>
        <dbReference type="SAM" id="MobiDB-lite"/>
    </source>
</evidence>
<dbReference type="Proteomes" id="UP000779900">
    <property type="component" value="Unassembled WGS sequence"/>
</dbReference>
<feature type="region of interest" description="Disordered" evidence="1">
    <location>
        <begin position="41"/>
        <end position="72"/>
    </location>
</feature>
<accession>A0A938BPP1</accession>
<dbReference type="AlphaFoldDB" id="A0A938BPP1"/>
<dbReference type="SMART" id="SM00834">
    <property type="entry name" value="CxxC_CXXC_SSSS"/>
    <property type="match status" value="1"/>
</dbReference>
<dbReference type="EMBL" id="VGIR01000026">
    <property type="protein sequence ID" value="MBM3331361.1"/>
    <property type="molecule type" value="Genomic_DNA"/>
</dbReference>
<feature type="domain" description="Putative regulatory protein FmdB zinc ribbon" evidence="2">
    <location>
        <begin position="1"/>
        <end position="43"/>
    </location>
</feature>
<reference evidence="3" key="1">
    <citation type="submission" date="2019-03" db="EMBL/GenBank/DDBJ databases">
        <title>Lake Tanganyika Metagenome-Assembled Genomes (MAGs).</title>
        <authorList>
            <person name="Tran P."/>
        </authorList>
    </citation>
    <scope>NUCLEOTIDE SEQUENCE</scope>
    <source>
        <strain evidence="3">K_DeepCast_150m_m2_040</strain>
    </source>
</reference>
<gene>
    <name evidence="3" type="ORF">FJY68_05845</name>
</gene>
<organism evidence="3 4">
    <name type="scientific">candidate division WOR-3 bacterium</name>
    <dbReference type="NCBI Taxonomy" id="2052148"/>
    <lineage>
        <taxon>Bacteria</taxon>
        <taxon>Bacteria division WOR-3</taxon>
    </lineage>
</organism>
<dbReference type="InterPro" id="IPR013429">
    <property type="entry name" value="Regulatory_FmdB_Zinc_ribbon"/>
</dbReference>